<accession>A0ABQ6PQV1</accession>
<gene>
    <name evidence="1" type="ORF">Aconfl_26740</name>
</gene>
<dbReference type="Gene3D" id="3.30.420.40">
    <property type="match status" value="2"/>
</dbReference>
<dbReference type="GO" id="GO:0016301">
    <property type="term" value="F:kinase activity"/>
    <property type="evidence" value="ECO:0007669"/>
    <property type="project" value="UniProtKB-KW"/>
</dbReference>
<dbReference type="PANTHER" id="PTHR30605:SF0">
    <property type="entry name" value="ANHYDRO-N-ACETYLMURAMIC ACID KINASE"/>
    <property type="match status" value="1"/>
</dbReference>
<reference evidence="1 2" key="1">
    <citation type="submission" date="2023-08" db="EMBL/GenBank/DDBJ databases">
        <title>Draft genome sequence of Algoriphagus confluentis.</title>
        <authorList>
            <person name="Takatani N."/>
            <person name="Hosokawa M."/>
            <person name="Sawabe T."/>
        </authorList>
    </citation>
    <scope>NUCLEOTIDE SEQUENCE [LARGE SCALE GENOMIC DNA]</scope>
    <source>
        <strain evidence="1 2">NBRC 111222</strain>
    </source>
</reference>
<dbReference type="RefSeq" id="WP_338224740.1">
    <property type="nucleotide sequence ID" value="NZ_BTPD01000008.1"/>
</dbReference>
<keyword evidence="2" id="KW-1185">Reference proteome</keyword>
<keyword evidence="1" id="KW-0808">Transferase</keyword>
<dbReference type="InterPro" id="IPR043129">
    <property type="entry name" value="ATPase_NBD"/>
</dbReference>
<evidence type="ECO:0000313" key="1">
    <source>
        <dbReference type="EMBL" id="GMQ30031.1"/>
    </source>
</evidence>
<evidence type="ECO:0000313" key="2">
    <source>
        <dbReference type="Proteomes" id="UP001338309"/>
    </source>
</evidence>
<dbReference type="Pfam" id="PF03702">
    <property type="entry name" value="AnmK"/>
    <property type="match status" value="1"/>
</dbReference>
<dbReference type="Proteomes" id="UP001338309">
    <property type="component" value="Unassembled WGS sequence"/>
</dbReference>
<organism evidence="1 2">
    <name type="scientific">Algoriphagus confluentis</name>
    <dbReference type="NCBI Taxonomy" id="1697556"/>
    <lineage>
        <taxon>Bacteria</taxon>
        <taxon>Pseudomonadati</taxon>
        <taxon>Bacteroidota</taxon>
        <taxon>Cytophagia</taxon>
        <taxon>Cytophagales</taxon>
        <taxon>Cyclobacteriaceae</taxon>
        <taxon>Algoriphagus</taxon>
    </lineage>
</organism>
<name>A0ABQ6PQV1_9BACT</name>
<proteinExistence type="predicted"/>
<keyword evidence="1" id="KW-0418">Kinase</keyword>
<dbReference type="SUPFAM" id="SSF53067">
    <property type="entry name" value="Actin-like ATPase domain"/>
    <property type="match status" value="1"/>
</dbReference>
<comment type="caution">
    <text evidence="1">The sequence shown here is derived from an EMBL/GenBank/DDBJ whole genome shotgun (WGS) entry which is preliminary data.</text>
</comment>
<dbReference type="PANTHER" id="PTHR30605">
    <property type="entry name" value="ANHYDRO-N-ACETYLMURAMIC ACID KINASE"/>
    <property type="match status" value="1"/>
</dbReference>
<protein>
    <submittedName>
        <fullName evidence="1">Anhydro-N-acetylmuramic acid kinase</fullName>
    </submittedName>
</protein>
<dbReference type="EMBL" id="BTPD01000008">
    <property type="protein sequence ID" value="GMQ30031.1"/>
    <property type="molecule type" value="Genomic_DNA"/>
</dbReference>
<sequence length="357" mass="39999">MPYSTYSMIGLMSGTSGDGLDVAFVNFKKEQTWQFDLEEAKTYPFPEGLASRLSRAHLLSALDLALLDVEFGQWMGEQVKAFCLEFEVKPRAVASHGHTVFHQPQQRLSLQIGNGWALYQASGEQVINDFRMRDIQLGGQGAPLVPMGDQLLFPQVDFCLNLGGISNISFEKGGKRVAFDISPFNLLFNAEAQKLGRPYDDRGEWARSGELHLPLLDELNCLDYYQKTGAKSLGREDMEHIFNPILEKSGLPSRDLLRTLTEHYAYQVAQVILENKVKEKPMILITGGGAYHTFFEERLSHYLKHSWEKYAASKELIEFKEALIFGFLGLLRLLGETNTLASVTGAEKDSSGGVIYS</sequence>
<dbReference type="InterPro" id="IPR005338">
    <property type="entry name" value="Anhydro_N_Ac-Mur_kinase"/>
</dbReference>